<dbReference type="Gene3D" id="1.10.600.10">
    <property type="entry name" value="Farnesyl Diphosphate Synthase"/>
    <property type="match status" value="1"/>
</dbReference>
<dbReference type="SFLD" id="SFLDS00005">
    <property type="entry name" value="Isoprenoid_Synthase_Type_I"/>
    <property type="match status" value="1"/>
</dbReference>
<proteinExistence type="inferred from homology"/>
<dbReference type="PANTHER" id="PTHR35201">
    <property type="entry name" value="TERPENE SYNTHASE"/>
    <property type="match status" value="1"/>
</dbReference>
<dbReference type="AlphaFoldDB" id="A0A5C6LW62"/>
<dbReference type="EC" id="4.2.3.-" evidence="1"/>
<sequence length="344" mass="39555">MLYPTFSIPALYCPFNSQISPYASAVETHTTQWVERFGLHEAIRGYREAKFAYMTSRFYPTAEYGRLCLANDLLVLLFLMDDIFDNKDEEAQHPENLKKLLYACLGILKDGHCYTLEDWHSRQQSGQDIVHKSITQAMVAKEHVNILAALTDVWQRVQACTSAGYQQAFVQDMLKLFNAVNWQNQNVNADRMPSVADYIESRPLIGGAHIAATLIELAEQVHLPEDIINHKKLSNLTMLCGHLGCWANDLYSLGKELEQGDTHNLVLVIREERQLDIEAAINETVRLHNQEMIQFERIFHSLPTFDDKTDEEVYKYAFCLAMIVRGNIDWSLQDTARYQQQVYA</sequence>
<protein>
    <recommendedName>
        <fullName evidence="1">Terpene synthase</fullName>
        <ecNumber evidence="1">4.2.3.-</ecNumber>
    </recommendedName>
</protein>
<dbReference type="InterPro" id="IPR008949">
    <property type="entry name" value="Isoprenoid_synthase_dom_sf"/>
</dbReference>
<keyword evidence="1" id="KW-0460">Magnesium</keyword>
<reference evidence="2 3" key="1">
    <citation type="submission" date="2019-08" db="EMBL/GenBank/DDBJ databases">
        <title>Whole genome sequencing of chitin degrading bacteria Chitinophaga pinensis YS16.</title>
        <authorList>
            <person name="Singh R.P."/>
            <person name="Manchanda G."/>
            <person name="Maurya I.K."/>
            <person name="Joshi N.K."/>
            <person name="Srivastava A.K."/>
        </authorList>
    </citation>
    <scope>NUCLEOTIDE SEQUENCE [LARGE SCALE GENOMIC DNA]</scope>
    <source>
        <strain evidence="2 3">YS-16</strain>
    </source>
</reference>
<dbReference type="SUPFAM" id="SSF48576">
    <property type="entry name" value="Terpenoid synthases"/>
    <property type="match status" value="1"/>
</dbReference>
<keyword evidence="1" id="KW-0456">Lyase</keyword>
<evidence type="ECO:0000313" key="3">
    <source>
        <dbReference type="Proteomes" id="UP000318815"/>
    </source>
</evidence>
<evidence type="ECO:0000256" key="1">
    <source>
        <dbReference type="RuleBase" id="RU366034"/>
    </source>
</evidence>
<gene>
    <name evidence="2" type="ORF">FEF09_06490</name>
</gene>
<dbReference type="GO" id="GO:0046872">
    <property type="term" value="F:metal ion binding"/>
    <property type="evidence" value="ECO:0007669"/>
    <property type="project" value="UniProtKB-KW"/>
</dbReference>
<evidence type="ECO:0000313" key="2">
    <source>
        <dbReference type="EMBL" id="TWW01112.1"/>
    </source>
</evidence>
<comment type="caution">
    <text evidence="2">The sequence shown here is derived from an EMBL/GenBank/DDBJ whole genome shotgun (WGS) entry which is preliminary data.</text>
</comment>
<dbReference type="Pfam" id="PF19086">
    <property type="entry name" value="Terpene_syn_C_2"/>
    <property type="match status" value="1"/>
</dbReference>
<dbReference type="PANTHER" id="PTHR35201:SF4">
    <property type="entry name" value="BETA-PINACENE SYNTHASE-RELATED"/>
    <property type="match status" value="1"/>
</dbReference>
<keyword evidence="1" id="KW-0479">Metal-binding</keyword>
<dbReference type="InterPro" id="IPR034686">
    <property type="entry name" value="Terpene_cyclase-like_2"/>
</dbReference>
<dbReference type="RefSeq" id="WP_146304370.1">
    <property type="nucleotide sequence ID" value="NZ_VOHS01000005.1"/>
</dbReference>
<comment type="similarity">
    <text evidence="1">Belongs to the terpene synthase family.</text>
</comment>
<comment type="cofactor">
    <cofactor evidence="1">
        <name>Mg(2+)</name>
        <dbReference type="ChEBI" id="CHEBI:18420"/>
    </cofactor>
</comment>
<dbReference type="Proteomes" id="UP000318815">
    <property type="component" value="Unassembled WGS sequence"/>
</dbReference>
<accession>A0A5C6LW62</accession>
<name>A0A5C6LW62_9BACT</name>
<dbReference type="GO" id="GO:0010333">
    <property type="term" value="F:terpene synthase activity"/>
    <property type="evidence" value="ECO:0007669"/>
    <property type="project" value="InterPro"/>
</dbReference>
<organism evidence="2 3">
    <name type="scientific">Chitinophaga pinensis</name>
    <dbReference type="NCBI Taxonomy" id="79329"/>
    <lineage>
        <taxon>Bacteria</taxon>
        <taxon>Pseudomonadati</taxon>
        <taxon>Bacteroidota</taxon>
        <taxon>Chitinophagia</taxon>
        <taxon>Chitinophagales</taxon>
        <taxon>Chitinophagaceae</taxon>
        <taxon>Chitinophaga</taxon>
    </lineage>
</organism>
<dbReference type="SFLD" id="SFLDG01020">
    <property type="entry name" value="Terpene_Cyclase_Like_2"/>
    <property type="match status" value="1"/>
</dbReference>
<keyword evidence="3" id="KW-1185">Reference proteome</keyword>
<dbReference type="OrthoDB" id="2989600at2"/>
<dbReference type="EMBL" id="VOHS01000005">
    <property type="protein sequence ID" value="TWW01112.1"/>
    <property type="molecule type" value="Genomic_DNA"/>
</dbReference>